<feature type="transmembrane region" description="Helical" evidence="1">
    <location>
        <begin position="42"/>
        <end position="60"/>
    </location>
</feature>
<reference evidence="3 4" key="1">
    <citation type="submission" date="2020-08" db="EMBL/GenBank/DDBJ databases">
        <title>Sequencing the genomes of 1000 actinobacteria strains.</title>
        <authorList>
            <person name="Klenk H.-P."/>
        </authorList>
    </citation>
    <scope>NUCLEOTIDE SEQUENCE [LARGE SCALE GENOMIC DNA]</scope>
    <source>
        <strain evidence="3 4">DSM 102030</strain>
    </source>
</reference>
<dbReference type="EMBL" id="JACHJT010000001">
    <property type="protein sequence ID" value="MBB4931131.1"/>
    <property type="molecule type" value="Genomic_DNA"/>
</dbReference>
<dbReference type="PANTHER" id="PTHR34351:SF1">
    <property type="entry name" value="SLR1927 PROTEIN"/>
    <property type="match status" value="1"/>
</dbReference>
<dbReference type="PANTHER" id="PTHR34351">
    <property type="entry name" value="SLR1927 PROTEIN-RELATED"/>
    <property type="match status" value="1"/>
</dbReference>
<dbReference type="InterPro" id="IPR002881">
    <property type="entry name" value="DUF58"/>
</dbReference>
<evidence type="ECO:0000259" key="2">
    <source>
        <dbReference type="Pfam" id="PF01882"/>
    </source>
</evidence>
<dbReference type="Proteomes" id="UP000523007">
    <property type="component" value="Unassembled WGS sequence"/>
</dbReference>
<dbReference type="Pfam" id="PF01882">
    <property type="entry name" value="DUF58"/>
    <property type="match status" value="1"/>
</dbReference>
<keyword evidence="1" id="KW-0472">Membrane</keyword>
<name>A0A7W7RFP0_9ACTN</name>
<comment type="caution">
    <text evidence="3">The sequence shown here is derived from an EMBL/GenBank/DDBJ whole genome shotgun (WGS) entry which is preliminary data.</text>
</comment>
<keyword evidence="1" id="KW-1133">Transmembrane helix</keyword>
<evidence type="ECO:0000313" key="3">
    <source>
        <dbReference type="EMBL" id="MBB4931131.1"/>
    </source>
</evidence>
<gene>
    <name evidence="3" type="ORF">F4561_001951</name>
</gene>
<dbReference type="RefSeq" id="WP_184576867.1">
    <property type="nucleotide sequence ID" value="NZ_JACHJT010000001.1"/>
</dbReference>
<keyword evidence="4" id="KW-1185">Reference proteome</keyword>
<protein>
    <submittedName>
        <fullName evidence="3">Uncharacterized protein (DUF58 family)</fullName>
    </submittedName>
</protein>
<keyword evidence="1" id="KW-0812">Transmembrane</keyword>
<sequence>MSGAADPAGGGAVRPTVRGWLVVAGGAVLLLSGALFGYRELVVLGGSACAVVLLALVLVGRLQAVNAWRRVAVSRVSPGDEVEVFLGASGNGRGRPAHLLADHVRGPSGASLVELPVGRSAAPDATGYRVPAQRRGVLDLGPIESRRRDPLGLVTARRGSDTTERVWVHPRWEALHAMPVGRSDDPQGGYDGGRTGSVSFHALREYVPGDDVRHIHWRSTARHGRLMVREHVDASHVRLTVVADDRAGETGDDLGALDEVASVAAAVCAAAVEGRWSCELRLVSGRSRESTGTLAPLLDLLAEAEVDTRAHLPDELWRLRKRPSGDTLVLVSASLSESEARGFGQLADLYPRLVLVSLCRSGTPIGAFPGVTVLNASDAQDLASQWGRQRWSS</sequence>
<dbReference type="AlphaFoldDB" id="A0A7W7RFP0"/>
<organism evidence="3 4">
    <name type="scientific">Lipingzhangella halophila</name>
    <dbReference type="NCBI Taxonomy" id="1783352"/>
    <lineage>
        <taxon>Bacteria</taxon>
        <taxon>Bacillati</taxon>
        <taxon>Actinomycetota</taxon>
        <taxon>Actinomycetes</taxon>
        <taxon>Streptosporangiales</taxon>
        <taxon>Nocardiopsidaceae</taxon>
        <taxon>Lipingzhangella</taxon>
    </lineage>
</organism>
<feature type="domain" description="DUF58" evidence="2">
    <location>
        <begin position="203"/>
        <end position="269"/>
    </location>
</feature>
<accession>A0A7W7RFP0</accession>
<proteinExistence type="predicted"/>
<feature type="transmembrane region" description="Helical" evidence="1">
    <location>
        <begin position="19"/>
        <end position="36"/>
    </location>
</feature>
<evidence type="ECO:0000313" key="4">
    <source>
        <dbReference type="Proteomes" id="UP000523007"/>
    </source>
</evidence>
<evidence type="ECO:0000256" key="1">
    <source>
        <dbReference type="SAM" id="Phobius"/>
    </source>
</evidence>